<feature type="non-terminal residue" evidence="1">
    <location>
        <position position="69"/>
    </location>
</feature>
<evidence type="ECO:0000313" key="2">
    <source>
        <dbReference type="Proteomes" id="UP000814033"/>
    </source>
</evidence>
<comment type="caution">
    <text evidence="1">The sequence shown here is derived from an EMBL/GenBank/DDBJ whole genome shotgun (WGS) entry which is preliminary data.</text>
</comment>
<sequence length="69" mass="7453">MAGCRPKINAVAYTSVVACVTRTEQRSPTRARAPAVIRYAVGAVSALQFSLGRMLPHRNMASRRPAVVL</sequence>
<dbReference type="EMBL" id="MU275841">
    <property type="protein sequence ID" value="KAI0053188.1"/>
    <property type="molecule type" value="Genomic_DNA"/>
</dbReference>
<reference evidence="1" key="2">
    <citation type="journal article" date="2022" name="New Phytol.">
        <title>Evolutionary transition to the ectomycorrhizal habit in the genomes of a hyperdiverse lineage of mushroom-forming fungi.</title>
        <authorList>
            <person name="Looney B."/>
            <person name="Miyauchi S."/>
            <person name="Morin E."/>
            <person name="Drula E."/>
            <person name="Courty P.E."/>
            <person name="Kohler A."/>
            <person name="Kuo A."/>
            <person name="LaButti K."/>
            <person name="Pangilinan J."/>
            <person name="Lipzen A."/>
            <person name="Riley R."/>
            <person name="Andreopoulos W."/>
            <person name="He G."/>
            <person name="Johnson J."/>
            <person name="Nolan M."/>
            <person name="Tritt A."/>
            <person name="Barry K.W."/>
            <person name="Grigoriev I.V."/>
            <person name="Nagy L.G."/>
            <person name="Hibbett D."/>
            <person name="Henrissat B."/>
            <person name="Matheny P.B."/>
            <person name="Labbe J."/>
            <person name="Martin F.M."/>
        </authorList>
    </citation>
    <scope>NUCLEOTIDE SEQUENCE</scope>
    <source>
        <strain evidence="1">FP105234-sp</strain>
    </source>
</reference>
<organism evidence="1 2">
    <name type="scientific">Auriscalpium vulgare</name>
    <dbReference type="NCBI Taxonomy" id="40419"/>
    <lineage>
        <taxon>Eukaryota</taxon>
        <taxon>Fungi</taxon>
        <taxon>Dikarya</taxon>
        <taxon>Basidiomycota</taxon>
        <taxon>Agaricomycotina</taxon>
        <taxon>Agaricomycetes</taxon>
        <taxon>Russulales</taxon>
        <taxon>Auriscalpiaceae</taxon>
        <taxon>Auriscalpium</taxon>
    </lineage>
</organism>
<reference evidence="1" key="1">
    <citation type="submission" date="2021-02" db="EMBL/GenBank/DDBJ databases">
        <authorList>
            <consortium name="DOE Joint Genome Institute"/>
            <person name="Ahrendt S."/>
            <person name="Looney B.P."/>
            <person name="Miyauchi S."/>
            <person name="Morin E."/>
            <person name="Drula E."/>
            <person name="Courty P.E."/>
            <person name="Chicoki N."/>
            <person name="Fauchery L."/>
            <person name="Kohler A."/>
            <person name="Kuo A."/>
            <person name="Labutti K."/>
            <person name="Pangilinan J."/>
            <person name="Lipzen A."/>
            <person name="Riley R."/>
            <person name="Andreopoulos W."/>
            <person name="He G."/>
            <person name="Johnson J."/>
            <person name="Barry K.W."/>
            <person name="Grigoriev I.V."/>
            <person name="Nagy L."/>
            <person name="Hibbett D."/>
            <person name="Henrissat B."/>
            <person name="Matheny P.B."/>
            <person name="Labbe J."/>
            <person name="Martin F."/>
        </authorList>
    </citation>
    <scope>NUCLEOTIDE SEQUENCE</scope>
    <source>
        <strain evidence="1">FP105234-sp</strain>
    </source>
</reference>
<proteinExistence type="predicted"/>
<gene>
    <name evidence="1" type="ORF">FA95DRAFT_1552678</name>
</gene>
<evidence type="ECO:0000313" key="1">
    <source>
        <dbReference type="EMBL" id="KAI0053188.1"/>
    </source>
</evidence>
<dbReference type="Proteomes" id="UP000814033">
    <property type="component" value="Unassembled WGS sequence"/>
</dbReference>
<keyword evidence="2" id="KW-1185">Reference proteome</keyword>
<name>A0ACB8S9M3_9AGAM</name>
<protein>
    <submittedName>
        <fullName evidence="1">Uncharacterized protein</fullName>
    </submittedName>
</protein>
<accession>A0ACB8S9M3</accession>